<organism evidence="1 2">
    <name type="scientific">Choanephora cucurbitarum</name>
    <dbReference type="NCBI Taxonomy" id="101091"/>
    <lineage>
        <taxon>Eukaryota</taxon>
        <taxon>Fungi</taxon>
        <taxon>Fungi incertae sedis</taxon>
        <taxon>Mucoromycota</taxon>
        <taxon>Mucoromycotina</taxon>
        <taxon>Mucoromycetes</taxon>
        <taxon>Mucorales</taxon>
        <taxon>Mucorineae</taxon>
        <taxon>Choanephoraceae</taxon>
        <taxon>Choanephoroideae</taxon>
        <taxon>Choanephora</taxon>
    </lineage>
</organism>
<comment type="caution">
    <text evidence="1">The sequence shown here is derived from an EMBL/GenBank/DDBJ whole genome shotgun (WGS) entry which is preliminary data.</text>
</comment>
<keyword evidence="2" id="KW-1185">Reference proteome</keyword>
<sequence length="97" mass="10881">MDIRYRVQAMGMIKIWSANTHLIHLDTNTTIDSFPHLKWTTNKRKSVNDTVHATWSIPPTLPSGNYSMNITANGTSLCSKNNNGSAPFVRCRYSLGI</sequence>
<protein>
    <submittedName>
        <fullName evidence="1">Uncharacterized protein</fullName>
    </submittedName>
</protein>
<evidence type="ECO:0000313" key="2">
    <source>
        <dbReference type="Proteomes" id="UP000093000"/>
    </source>
</evidence>
<name>A0A1C7NIU1_9FUNG</name>
<dbReference type="EMBL" id="LUGH01000237">
    <property type="protein sequence ID" value="OBZ87234.1"/>
    <property type="molecule type" value="Genomic_DNA"/>
</dbReference>
<dbReference type="InParanoid" id="A0A1C7NIU1"/>
<accession>A0A1C7NIU1</accession>
<gene>
    <name evidence="1" type="ORF">A0J61_04725</name>
</gene>
<dbReference type="Proteomes" id="UP000093000">
    <property type="component" value="Unassembled WGS sequence"/>
</dbReference>
<dbReference type="AlphaFoldDB" id="A0A1C7NIU1"/>
<reference evidence="1 2" key="1">
    <citation type="submission" date="2016-03" db="EMBL/GenBank/DDBJ databases">
        <title>Choanephora cucurbitarum.</title>
        <authorList>
            <person name="Min B."/>
            <person name="Park H."/>
            <person name="Park J.-H."/>
            <person name="Shin H.-D."/>
            <person name="Choi I.-G."/>
        </authorList>
    </citation>
    <scope>NUCLEOTIDE SEQUENCE [LARGE SCALE GENOMIC DNA]</scope>
    <source>
        <strain evidence="1 2">KUS-F28377</strain>
    </source>
</reference>
<dbReference type="OrthoDB" id="2277867at2759"/>
<evidence type="ECO:0000313" key="1">
    <source>
        <dbReference type="EMBL" id="OBZ87234.1"/>
    </source>
</evidence>
<proteinExistence type="predicted"/>